<evidence type="ECO:0000256" key="2">
    <source>
        <dbReference type="ARBA" id="ARBA00012934"/>
    </source>
</evidence>
<dbReference type="UniPathway" id="UPA00258">
    <property type="reaction ID" value="UER00370"/>
</dbReference>
<comment type="caution">
    <text evidence="6">Lacks conserved residue(s) required for the propagation of feature annotation.</text>
</comment>
<sequence length="456" mass="49709">MAKKMRLLSLREYLCLDIVCVAFEVAVRDSSMAASALVRVSLSIGPGKITAADAEEEDEEAEGDEEEGIELNAGRSLVELAVTNTGDRPIQVGSHYHFIETNKALVFDRAKAYGRRLNVPSGSAVRFEPGDSKVVTLVEIAGKKRVVWSIKSVPQLRSDQQWRTAGAAAHTFDRGTDRLPEVLKRVEEGGFGHQVLARDRYAELFGPTAGDKVRLGDTNLVAEVEKDFTVYGEECKFGGTYWKEGGWIGGSILSSLSTFQQMWISKIVAMTGLQDFTVYGEECKFGGTYWKDDGFGDDDVADEDEEEDDDADDVILLLLLLLLLFPLNFGFSGKGNTSDPTGLHEVIKDWGTTPAVIDTALTFADKHDIAITIHTDTINESGFVDDSIAAMKGRTIHTYHTEGAGGGHAPDIIKDVAFAESRIRGETIAAEDILHDMGALALLGDGFCFPRSRLMA</sequence>
<evidence type="ECO:0000256" key="6">
    <source>
        <dbReference type="PROSITE-ProRule" id="PRU00700"/>
    </source>
</evidence>
<dbReference type="Gene3D" id="3.20.20.140">
    <property type="entry name" value="Metal-dependent hydrolases"/>
    <property type="match status" value="2"/>
</dbReference>
<dbReference type="PROSITE" id="PS51368">
    <property type="entry name" value="UREASE_3"/>
    <property type="match status" value="1"/>
</dbReference>
<dbReference type="Pfam" id="PF00449">
    <property type="entry name" value="Urease_alpha"/>
    <property type="match status" value="1"/>
</dbReference>
<dbReference type="Gene3D" id="2.30.40.10">
    <property type="entry name" value="Urease, subunit C, domain 1"/>
    <property type="match status" value="1"/>
</dbReference>
<evidence type="ECO:0000256" key="1">
    <source>
        <dbReference type="ARBA" id="ARBA00004897"/>
    </source>
</evidence>
<dbReference type="InterPro" id="IPR050069">
    <property type="entry name" value="Urease_subunit"/>
</dbReference>
<dbReference type="GO" id="GO:0009039">
    <property type="term" value="F:urease activity"/>
    <property type="evidence" value="ECO:0007669"/>
    <property type="project" value="UniProtKB-EC"/>
</dbReference>
<keyword evidence="3" id="KW-0533">Nickel</keyword>
<evidence type="ECO:0000313" key="8">
    <source>
        <dbReference type="EMBL" id="OLP91256.1"/>
    </source>
</evidence>
<dbReference type="SUPFAM" id="SSF51338">
    <property type="entry name" value="Composite domain of metallo-dependent hydrolases"/>
    <property type="match status" value="1"/>
</dbReference>
<dbReference type="EC" id="3.5.1.5" evidence="2"/>
<dbReference type="Proteomes" id="UP000186817">
    <property type="component" value="Unassembled WGS sequence"/>
</dbReference>
<name>A0A1Q9D7Z3_SYMMI</name>
<evidence type="ECO:0000256" key="5">
    <source>
        <dbReference type="ARBA" id="ARBA00022801"/>
    </source>
</evidence>
<dbReference type="SUPFAM" id="SSF51556">
    <property type="entry name" value="Metallo-dependent hydrolases"/>
    <property type="match status" value="1"/>
</dbReference>
<dbReference type="InterPro" id="IPR011059">
    <property type="entry name" value="Metal-dep_hydrolase_composite"/>
</dbReference>
<dbReference type="InterPro" id="IPR002019">
    <property type="entry name" value="Urease_beta-like"/>
</dbReference>
<dbReference type="InterPro" id="IPR036461">
    <property type="entry name" value="Urease_betasu_sf"/>
</dbReference>
<evidence type="ECO:0000256" key="4">
    <source>
        <dbReference type="ARBA" id="ARBA00022723"/>
    </source>
</evidence>
<keyword evidence="4" id="KW-0479">Metal-binding</keyword>
<comment type="pathway">
    <text evidence="1">Nitrogen metabolism; urea degradation; CO(2) and NH(3) from urea (urease route): step 1/1.</text>
</comment>
<dbReference type="Pfam" id="PF00699">
    <property type="entry name" value="Urease_beta"/>
    <property type="match status" value="1"/>
</dbReference>
<dbReference type="NCBIfam" id="TIGR00192">
    <property type="entry name" value="urease_beta"/>
    <property type="match status" value="1"/>
</dbReference>
<dbReference type="InterPro" id="IPR032466">
    <property type="entry name" value="Metal_Hydrolase"/>
</dbReference>
<dbReference type="PANTHER" id="PTHR33569">
    <property type="entry name" value="UREASE"/>
    <property type="match status" value="1"/>
</dbReference>
<dbReference type="GO" id="GO:0016151">
    <property type="term" value="F:nickel cation binding"/>
    <property type="evidence" value="ECO:0007669"/>
    <property type="project" value="InterPro"/>
</dbReference>
<dbReference type="EMBL" id="LSRX01000674">
    <property type="protein sequence ID" value="OLP91256.1"/>
    <property type="molecule type" value="Genomic_DNA"/>
</dbReference>
<feature type="domain" description="Urease" evidence="7">
    <location>
        <begin position="349"/>
        <end position="419"/>
    </location>
</feature>
<dbReference type="OrthoDB" id="1708534at2759"/>
<dbReference type="InterPro" id="IPR006680">
    <property type="entry name" value="Amidohydro-rel"/>
</dbReference>
<proteinExistence type="predicted"/>
<organism evidence="8 9">
    <name type="scientific">Symbiodinium microadriaticum</name>
    <name type="common">Dinoflagellate</name>
    <name type="synonym">Zooxanthella microadriatica</name>
    <dbReference type="NCBI Taxonomy" id="2951"/>
    <lineage>
        <taxon>Eukaryota</taxon>
        <taxon>Sar</taxon>
        <taxon>Alveolata</taxon>
        <taxon>Dinophyceae</taxon>
        <taxon>Suessiales</taxon>
        <taxon>Symbiodiniaceae</taxon>
        <taxon>Symbiodinium</taxon>
    </lineage>
</organism>
<comment type="caution">
    <text evidence="8">The sequence shown here is derived from an EMBL/GenBank/DDBJ whole genome shotgun (WGS) entry which is preliminary data.</text>
</comment>
<dbReference type="GO" id="GO:0043419">
    <property type="term" value="P:urea catabolic process"/>
    <property type="evidence" value="ECO:0007669"/>
    <property type="project" value="UniProtKB-UniPathway"/>
</dbReference>
<protein>
    <recommendedName>
        <fullName evidence="2">urease</fullName>
        <ecNumber evidence="2">3.5.1.5</ecNumber>
    </recommendedName>
</protein>
<evidence type="ECO:0000259" key="7">
    <source>
        <dbReference type="PROSITE" id="PS51368"/>
    </source>
</evidence>
<evidence type="ECO:0000313" key="9">
    <source>
        <dbReference type="Proteomes" id="UP000186817"/>
    </source>
</evidence>
<dbReference type="Pfam" id="PF01979">
    <property type="entry name" value="Amidohydro_1"/>
    <property type="match status" value="1"/>
</dbReference>
<dbReference type="InterPro" id="IPR017951">
    <property type="entry name" value="Urease_asu_c"/>
</dbReference>
<keyword evidence="5" id="KW-0378">Hydrolase</keyword>
<dbReference type="GO" id="GO:0035550">
    <property type="term" value="C:urease complex"/>
    <property type="evidence" value="ECO:0007669"/>
    <property type="project" value="InterPro"/>
</dbReference>
<dbReference type="PANTHER" id="PTHR33569:SF1">
    <property type="entry name" value="UREASE"/>
    <property type="match status" value="1"/>
</dbReference>
<dbReference type="InterPro" id="IPR011612">
    <property type="entry name" value="Urease_alpha_N_dom"/>
</dbReference>
<accession>A0A1Q9D7Z3</accession>
<dbReference type="SUPFAM" id="SSF51278">
    <property type="entry name" value="Urease, beta-subunit"/>
    <property type="match status" value="1"/>
</dbReference>
<dbReference type="Gene3D" id="2.10.150.10">
    <property type="entry name" value="Urease, beta subunit"/>
    <property type="match status" value="1"/>
</dbReference>
<reference evidence="8 9" key="1">
    <citation type="submission" date="2016-02" db="EMBL/GenBank/DDBJ databases">
        <title>Genome analysis of coral dinoflagellate symbionts highlights evolutionary adaptations to a symbiotic lifestyle.</title>
        <authorList>
            <person name="Aranda M."/>
            <person name="Li Y."/>
            <person name="Liew Y.J."/>
            <person name="Baumgarten S."/>
            <person name="Simakov O."/>
            <person name="Wilson M."/>
            <person name="Piel J."/>
            <person name="Ashoor H."/>
            <person name="Bougouffa S."/>
            <person name="Bajic V.B."/>
            <person name="Ryu T."/>
            <person name="Ravasi T."/>
            <person name="Bayer T."/>
            <person name="Micklem G."/>
            <person name="Kim H."/>
            <person name="Bhak J."/>
            <person name="Lajeunesse T.C."/>
            <person name="Voolstra C.R."/>
        </authorList>
    </citation>
    <scope>NUCLEOTIDE SEQUENCE [LARGE SCALE GENOMIC DNA]</scope>
    <source>
        <strain evidence="8 9">CCMP2467</strain>
    </source>
</reference>
<evidence type="ECO:0000256" key="3">
    <source>
        <dbReference type="ARBA" id="ARBA00022596"/>
    </source>
</evidence>
<dbReference type="CDD" id="cd00407">
    <property type="entry name" value="Urease_beta"/>
    <property type="match status" value="1"/>
</dbReference>
<dbReference type="AlphaFoldDB" id="A0A1Q9D7Z3"/>
<keyword evidence="9" id="KW-1185">Reference proteome</keyword>
<gene>
    <name evidence="8" type="primary">URE1</name>
    <name evidence="8" type="ORF">AK812_SmicGene27057</name>
</gene>